<dbReference type="Gene3D" id="1.20.58.520">
    <property type="entry name" value="Amidohydrolase"/>
    <property type="match status" value="1"/>
</dbReference>
<keyword evidence="4" id="KW-0378">Hydrolase</keyword>
<evidence type="ECO:0000313" key="4">
    <source>
        <dbReference type="EMBL" id="TFW35580.1"/>
    </source>
</evidence>
<dbReference type="InterPro" id="IPR006680">
    <property type="entry name" value="Amidohydro-rel"/>
</dbReference>
<feature type="domain" description="Amidohydrolase-related" evidence="2">
    <location>
        <begin position="74"/>
        <end position="411"/>
    </location>
</feature>
<evidence type="ECO:0000313" key="5">
    <source>
        <dbReference type="Proteomes" id="UP000297258"/>
    </source>
</evidence>
<dbReference type="SUPFAM" id="SSF51556">
    <property type="entry name" value="Metallo-dependent hydrolases"/>
    <property type="match status" value="1"/>
</dbReference>
<dbReference type="InterPro" id="IPR013857">
    <property type="entry name" value="NADH-UbQ_OxRdtase-assoc_prot30"/>
</dbReference>
<dbReference type="PANTHER" id="PTHR43135">
    <property type="entry name" value="ALPHA-D-RIBOSE 1-METHYLPHOSPHONATE 5-TRIPHOSPHATE DIPHOSPHATASE"/>
    <property type="match status" value="1"/>
</dbReference>
<dbReference type="InterPro" id="IPR011059">
    <property type="entry name" value="Metal-dep_hydrolase_composite"/>
</dbReference>
<feature type="domain" description="NADH:ubiquinone oxidoreductase intermediate-associated protein 30" evidence="3">
    <location>
        <begin position="458"/>
        <end position="567"/>
    </location>
</feature>
<dbReference type="OrthoDB" id="9782972at2"/>
<name>A0A4Y9T554_9BURK</name>
<dbReference type="AlphaFoldDB" id="A0A4Y9T554"/>
<feature type="chain" id="PRO_5021304614" evidence="1">
    <location>
        <begin position="24"/>
        <end position="600"/>
    </location>
</feature>
<gene>
    <name evidence="4" type="ORF">E4O92_01960</name>
</gene>
<dbReference type="Proteomes" id="UP000297258">
    <property type="component" value="Unassembled WGS sequence"/>
</dbReference>
<dbReference type="GO" id="GO:0016810">
    <property type="term" value="F:hydrolase activity, acting on carbon-nitrogen (but not peptide) bonds"/>
    <property type="evidence" value="ECO:0007669"/>
    <property type="project" value="InterPro"/>
</dbReference>
<evidence type="ECO:0000259" key="3">
    <source>
        <dbReference type="Pfam" id="PF08547"/>
    </source>
</evidence>
<evidence type="ECO:0000256" key="1">
    <source>
        <dbReference type="SAM" id="SignalP"/>
    </source>
</evidence>
<dbReference type="PANTHER" id="PTHR43135:SF3">
    <property type="entry name" value="ALPHA-D-RIBOSE 1-METHYLPHOSPHONATE 5-TRIPHOSPHATE DIPHOSPHATASE"/>
    <property type="match status" value="1"/>
</dbReference>
<keyword evidence="5" id="KW-1185">Reference proteome</keyword>
<dbReference type="Pfam" id="PF01979">
    <property type="entry name" value="Amidohydro_1"/>
    <property type="match status" value="1"/>
</dbReference>
<comment type="caution">
    <text evidence="4">The sequence shown here is derived from an EMBL/GenBank/DDBJ whole genome shotgun (WGS) entry which is preliminary data.</text>
</comment>
<dbReference type="Gene3D" id="2.30.40.10">
    <property type="entry name" value="Urease, subunit C, domain 1"/>
    <property type="match status" value="1"/>
</dbReference>
<dbReference type="InterPro" id="IPR051781">
    <property type="entry name" value="Metallo-dep_Hydrolase"/>
</dbReference>
<dbReference type="SUPFAM" id="SSF51338">
    <property type="entry name" value="Composite domain of metallo-dependent hydrolases"/>
    <property type="match status" value="1"/>
</dbReference>
<sequence>MKLSTMKGLLLLAGMTCSAAALAAATLVQDVRVFDGKTVHERRSVLLVDGVIADADFHGAAPQGARIVNGAGKTLLPGLIDSHVHAWRYFELPLVFGVTTQVDMFTPVPIMQEKARAMASGQNHGEADLFSAGTLITAAGGHGTEYQVKIPTLEKAADAQAFVDARIAEGSHFIKVVMEKGFGTFKFQSLDLATVKAVIDAAHRRGKLAVVHVSNLEDARAALEAGADGLAHLFMGNAISAADADGLARLAKERGAFVIPTFSVLESFAGVQPRDILGDTGFAGLLDKEQKASLATGYGKSPYSALLAAPKAVTAALRKAGVPVLAGTDSGNAGTQYGASLHHEMAALVDAGLTPQEALAAATSAPAAAFRLGKRGRIENGYKADLLLVDGNPAADIAATRRIVEVWKDGESTAPLVARQRQHVTQELAQPGKPLLPADGRISLLSDGKLASPFGVGWTPSSDRMVGGTSTVKLDVRPDPAGHAVIALEGEVKPGFSFPWAGVAFIPGAKEMQSADLSSVKRIAFRVRGDGQRYQLMVMARGMTYPRTVPFEAKADWAEVAVPLSAFEGLDPSGVTMVGFNAGPAPGGYRFEIADVRLLD</sequence>
<dbReference type="EMBL" id="SPUM01000009">
    <property type="protein sequence ID" value="TFW35580.1"/>
    <property type="molecule type" value="Genomic_DNA"/>
</dbReference>
<dbReference type="Pfam" id="PF08547">
    <property type="entry name" value="CIA30"/>
    <property type="match status" value="1"/>
</dbReference>
<proteinExistence type="predicted"/>
<accession>A0A4Y9T554</accession>
<dbReference type="InterPro" id="IPR008979">
    <property type="entry name" value="Galactose-bd-like_sf"/>
</dbReference>
<evidence type="ECO:0000259" key="2">
    <source>
        <dbReference type="Pfam" id="PF01979"/>
    </source>
</evidence>
<keyword evidence="1" id="KW-0732">Signal</keyword>
<organism evidence="4 5">
    <name type="scientific">Massilia horti</name>
    <dbReference type="NCBI Taxonomy" id="2562153"/>
    <lineage>
        <taxon>Bacteria</taxon>
        <taxon>Pseudomonadati</taxon>
        <taxon>Pseudomonadota</taxon>
        <taxon>Betaproteobacteria</taxon>
        <taxon>Burkholderiales</taxon>
        <taxon>Oxalobacteraceae</taxon>
        <taxon>Telluria group</taxon>
        <taxon>Massilia</taxon>
    </lineage>
</organism>
<protein>
    <submittedName>
        <fullName evidence="4">Amidohydrolase</fullName>
    </submittedName>
</protein>
<feature type="signal peptide" evidence="1">
    <location>
        <begin position="1"/>
        <end position="23"/>
    </location>
</feature>
<dbReference type="Gene3D" id="3.40.50.10910">
    <property type="entry name" value="Amidohydrolase"/>
    <property type="match status" value="1"/>
</dbReference>
<dbReference type="Gene3D" id="3.30.110.90">
    <property type="entry name" value="Amidohydrolase"/>
    <property type="match status" value="1"/>
</dbReference>
<reference evidence="4 5" key="1">
    <citation type="submission" date="2019-03" db="EMBL/GenBank/DDBJ databases">
        <title>Draft genome of Massilia hortus sp. nov., a novel bacterial species of the Oxalobacteraceae family.</title>
        <authorList>
            <person name="Peta V."/>
            <person name="Raths R."/>
            <person name="Bucking H."/>
        </authorList>
    </citation>
    <scope>NUCLEOTIDE SEQUENCE [LARGE SCALE GENOMIC DNA]</scope>
    <source>
        <strain evidence="4 5">ONC3</strain>
    </source>
</reference>
<dbReference type="InterPro" id="IPR032466">
    <property type="entry name" value="Metal_Hydrolase"/>
</dbReference>
<dbReference type="RefSeq" id="WP_135188065.1">
    <property type="nucleotide sequence ID" value="NZ_SPUM01000009.1"/>
</dbReference>
<dbReference type="SUPFAM" id="SSF49785">
    <property type="entry name" value="Galactose-binding domain-like"/>
    <property type="match status" value="1"/>
</dbReference>